<feature type="region of interest" description="Disordered" evidence="9">
    <location>
        <begin position="305"/>
        <end position="334"/>
    </location>
</feature>
<protein>
    <recommendedName>
        <fullName evidence="10">ENTH domain-containing protein</fullName>
    </recommendedName>
</protein>
<dbReference type="AlphaFoldDB" id="A0A8T0HY69"/>
<evidence type="ECO:0000256" key="5">
    <source>
        <dbReference type="ARBA" id="ARBA00023034"/>
    </source>
</evidence>
<comment type="subcellular location">
    <subcellularLocation>
        <location evidence="1">Cytoplasmic vesicle</location>
        <location evidence="1">Clathrin-coated vesicle</location>
    </subcellularLocation>
    <subcellularLocation>
        <location evidence="2">Golgi apparatus</location>
    </subcellularLocation>
    <subcellularLocation>
        <location evidence="3">Membrane</location>
        <location evidence="3">Clathrin-coated pit</location>
    </subcellularLocation>
</comment>
<dbReference type="SUPFAM" id="SSF89009">
    <property type="entry name" value="GAT-like domain"/>
    <property type="match status" value="1"/>
</dbReference>
<dbReference type="CDD" id="cd03564">
    <property type="entry name" value="ANTH_N"/>
    <property type="match status" value="1"/>
</dbReference>
<keyword evidence="5" id="KW-0333">Golgi apparatus</keyword>
<dbReference type="PANTHER" id="PTHR22951">
    <property type="entry name" value="CLATHRIN ASSEMBLY PROTEIN"/>
    <property type="match status" value="1"/>
</dbReference>
<dbReference type="GO" id="GO:0048268">
    <property type="term" value="P:clathrin coat assembly"/>
    <property type="evidence" value="ECO:0007669"/>
    <property type="project" value="InterPro"/>
</dbReference>
<dbReference type="SUPFAM" id="SSF48464">
    <property type="entry name" value="ENTH/VHS domain"/>
    <property type="match status" value="1"/>
</dbReference>
<dbReference type="PROSITE" id="PS50942">
    <property type="entry name" value="ENTH"/>
    <property type="match status" value="1"/>
</dbReference>
<evidence type="ECO:0000259" key="10">
    <source>
        <dbReference type="PROSITE" id="PS50942"/>
    </source>
</evidence>
<feature type="compositionally biased region" description="Low complexity" evidence="9">
    <location>
        <begin position="490"/>
        <end position="502"/>
    </location>
</feature>
<dbReference type="InterPro" id="IPR048050">
    <property type="entry name" value="ANTH_N_plant"/>
</dbReference>
<feature type="compositionally biased region" description="Pro residues" evidence="9">
    <location>
        <begin position="503"/>
        <end position="514"/>
    </location>
</feature>
<dbReference type="InterPro" id="IPR014712">
    <property type="entry name" value="ANTH_dom_sf"/>
</dbReference>
<dbReference type="GO" id="GO:0000149">
    <property type="term" value="F:SNARE binding"/>
    <property type="evidence" value="ECO:0007669"/>
    <property type="project" value="TreeGrafter"/>
</dbReference>
<dbReference type="EMBL" id="CM026425">
    <property type="protein sequence ID" value="KAG0575393.1"/>
    <property type="molecule type" value="Genomic_DNA"/>
</dbReference>
<dbReference type="Gene3D" id="1.20.58.150">
    <property type="entry name" value="ANTH domain"/>
    <property type="match status" value="1"/>
</dbReference>
<dbReference type="PANTHER" id="PTHR22951:SF5">
    <property type="entry name" value="PHOSPHATIDYLINOSITOL-BINDING CLATHRIN ASSEMBLY PROTEIN LAP"/>
    <property type="match status" value="1"/>
</dbReference>
<dbReference type="GO" id="GO:0005794">
    <property type="term" value="C:Golgi apparatus"/>
    <property type="evidence" value="ECO:0007669"/>
    <property type="project" value="UniProtKB-SubCell"/>
</dbReference>
<feature type="compositionally biased region" description="Polar residues" evidence="9">
    <location>
        <begin position="515"/>
        <end position="532"/>
    </location>
</feature>
<dbReference type="FunFam" id="1.25.40.90:FF:000005">
    <property type="entry name" value="Clathrin assembly protein AP180"/>
    <property type="match status" value="1"/>
</dbReference>
<dbReference type="GO" id="GO:0072583">
    <property type="term" value="P:clathrin-dependent endocytosis"/>
    <property type="evidence" value="ECO:0007669"/>
    <property type="project" value="InterPro"/>
</dbReference>
<dbReference type="GO" id="GO:0030136">
    <property type="term" value="C:clathrin-coated vesicle"/>
    <property type="evidence" value="ECO:0007669"/>
    <property type="project" value="UniProtKB-SubCell"/>
</dbReference>
<dbReference type="FunFam" id="1.20.58.150:FF:000003">
    <property type="entry name" value="Putative clathrin assembly protein"/>
    <property type="match status" value="1"/>
</dbReference>
<keyword evidence="4" id="KW-0254">Endocytosis</keyword>
<dbReference type="Pfam" id="PF07651">
    <property type="entry name" value="ANTH"/>
    <property type="match status" value="1"/>
</dbReference>
<evidence type="ECO:0000313" key="12">
    <source>
        <dbReference type="Proteomes" id="UP000822688"/>
    </source>
</evidence>
<evidence type="ECO:0000256" key="1">
    <source>
        <dbReference type="ARBA" id="ARBA00004132"/>
    </source>
</evidence>
<keyword evidence="8" id="KW-0968">Cytoplasmic vesicle</keyword>
<feature type="domain" description="ENTH" evidence="10">
    <location>
        <begin position="24"/>
        <end position="162"/>
    </location>
</feature>
<dbReference type="SMART" id="SM00273">
    <property type="entry name" value="ENTH"/>
    <property type="match status" value="1"/>
</dbReference>
<dbReference type="Gene3D" id="1.25.40.90">
    <property type="match status" value="1"/>
</dbReference>
<dbReference type="GO" id="GO:0005545">
    <property type="term" value="F:1-phosphatidylinositol binding"/>
    <property type="evidence" value="ECO:0007669"/>
    <property type="project" value="InterPro"/>
</dbReference>
<evidence type="ECO:0000256" key="4">
    <source>
        <dbReference type="ARBA" id="ARBA00022583"/>
    </source>
</evidence>
<feature type="compositionally biased region" description="Basic and acidic residues" evidence="9">
    <location>
        <begin position="305"/>
        <end position="315"/>
    </location>
</feature>
<reference evidence="11" key="1">
    <citation type="submission" date="2020-06" db="EMBL/GenBank/DDBJ databases">
        <title>WGS assembly of Ceratodon purpureus strain R40.</title>
        <authorList>
            <person name="Carey S.B."/>
            <person name="Jenkins J."/>
            <person name="Shu S."/>
            <person name="Lovell J.T."/>
            <person name="Sreedasyam A."/>
            <person name="Maumus F."/>
            <person name="Tiley G.P."/>
            <person name="Fernandez-Pozo N."/>
            <person name="Barry K."/>
            <person name="Chen C."/>
            <person name="Wang M."/>
            <person name="Lipzen A."/>
            <person name="Daum C."/>
            <person name="Saski C.A."/>
            <person name="Payton A.C."/>
            <person name="Mcbreen J.C."/>
            <person name="Conrad R.E."/>
            <person name="Kollar L.M."/>
            <person name="Olsson S."/>
            <person name="Huttunen S."/>
            <person name="Landis J.B."/>
            <person name="Wickett N.J."/>
            <person name="Johnson M.G."/>
            <person name="Rensing S.A."/>
            <person name="Grimwood J."/>
            <person name="Schmutz J."/>
            <person name="Mcdaniel S.F."/>
        </authorList>
    </citation>
    <scope>NUCLEOTIDE SEQUENCE</scope>
    <source>
        <strain evidence="11">R40</strain>
    </source>
</reference>
<dbReference type="GO" id="GO:0006900">
    <property type="term" value="P:vesicle budding from membrane"/>
    <property type="evidence" value="ECO:0007669"/>
    <property type="project" value="TreeGrafter"/>
</dbReference>
<dbReference type="InterPro" id="IPR013809">
    <property type="entry name" value="ENTH"/>
</dbReference>
<feature type="region of interest" description="Disordered" evidence="9">
    <location>
        <begin position="480"/>
        <end position="532"/>
    </location>
</feature>
<gene>
    <name evidence="11" type="ORF">KC19_5G001000</name>
</gene>
<dbReference type="InterPro" id="IPR008942">
    <property type="entry name" value="ENTH_VHS"/>
</dbReference>
<evidence type="ECO:0000256" key="2">
    <source>
        <dbReference type="ARBA" id="ARBA00004555"/>
    </source>
</evidence>
<dbReference type="GO" id="GO:0005546">
    <property type="term" value="F:phosphatidylinositol-4,5-bisphosphate binding"/>
    <property type="evidence" value="ECO:0007669"/>
    <property type="project" value="TreeGrafter"/>
</dbReference>
<dbReference type="Proteomes" id="UP000822688">
    <property type="component" value="Chromosome 5"/>
</dbReference>
<keyword evidence="6" id="KW-0472">Membrane</keyword>
<keyword evidence="7" id="KW-0168">Coated pit</keyword>
<evidence type="ECO:0000313" key="11">
    <source>
        <dbReference type="EMBL" id="KAG0575393.1"/>
    </source>
</evidence>
<dbReference type="InterPro" id="IPR011417">
    <property type="entry name" value="ANTH_dom"/>
</dbReference>
<evidence type="ECO:0000256" key="9">
    <source>
        <dbReference type="SAM" id="MobiDB-lite"/>
    </source>
</evidence>
<comment type="caution">
    <text evidence="11">The sequence shown here is derived from an EMBL/GenBank/DDBJ whole genome shotgun (WGS) entry which is preliminary data.</text>
</comment>
<evidence type="ECO:0000256" key="6">
    <source>
        <dbReference type="ARBA" id="ARBA00023136"/>
    </source>
</evidence>
<evidence type="ECO:0000256" key="8">
    <source>
        <dbReference type="ARBA" id="ARBA00023329"/>
    </source>
</evidence>
<evidence type="ECO:0000256" key="7">
    <source>
        <dbReference type="ARBA" id="ARBA00023176"/>
    </source>
</evidence>
<evidence type="ECO:0000256" key="3">
    <source>
        <dbReference type="ARBA" id="ARBA00004600"/>
    </source>
</evidence>
<dbReference type="InterPro" id="IPR045192">
    <property type="entry name" value="AP180-like"/>
</dbReference>
<proteinExistence type="predicted"/>
<dbReference type="GO" id="GO:0005905">
    <property type="term" value="C:clathrin-coated pit"/>
    <property type="evidence" value="ECO:0007669"/>
    <property type="project" value="UniProtKB-SubCell"/>
</dbReference>
<accession>A0A8T0HY69</accession>
<organism evidence="11 12">
    <name type="scientific">Ceratodon purpureus</name>
    <name type="common">Fire moss</name>
    <name type="synonym">Dicranum purpureum</name>
    <dbReference type="NCBI Taxonomy" id="3225"/>
    <lineage>
        <taxon>Eukaryota</taxon>
        <taxon>Viridiplantae</taxon>
        <taxon>Streptophyta</taxon>
        <taxon>Embryophyta</taxon>
        <taxon>Bryophyta</taxon>
        <taxon>Bryophytina</taxon>
        <taxon>Bryopsida</taxon>
        <taxon>Dicranidae</taxon>
        <taxon>Pseudoditrichales</taxon>
        <taxon>Ditrichaceae</taxon>
        <taxon>Ceratodon</taxon>
    </lineage>
</organism>
<keyword evidence="12" id="KW-1185">Reference proteome</keyword>
<name>A0A8T0HY69_CERPU</name>
<sequence>MSSSRSFRKVIGSIKDTTKVGLASLNSDYKDLDIAVVKATSHVECPPKEKHVRTIFLATSSSRPRADVAYCIHALARRIAKTHTWTVALKSMMVIHRTLREGDPTFRDELLNYARNRGHVLNLSNFKDDSSPSAWDYSAWVRTYALFLEERLECCRVLKYDVEAERTADHSRTRDLDTEELLEQLPALQQLLHRLMGCQPEGAAITNYVIQAALSLCLKESFKIYSAINDAIINLVDKFFEMTRHNAIKALEIYKRATLQAGRLVEFYEMCKGLNFARNFQFPVLEQPPKSFLFTMEDYVRDAPRTQEEYDERYPKNLASPGDKGYERESPPAQPMPEEFLVAPRSVAQDLMELNDGLQTERDSFNLGLDQPSRAQPLRVMDWEPVLVSDASGGESATTLNKRVSGFDKQLLNSLYDDAIQRRFQVATVQRGSSPVPVGAINPFDDIFAASNNYAPPSPVSMAVMQQQAFLMQTQQRLTRMSGSNPFGNPFEVSSGSPESSTSPPPQLTLPPPVKNQQGYYQNNPFGNPNLL</sequence>
<dbReference type="GO" id="GO:0032050">
    <property type="term" value="F:clathrin heavy chain binding"/>
    <property type="evidence" value="ECO:0007669"/>
    <property type="project" value="TreeGrafter"/>
</dbReference>